<feature type="region of interest" description="Disordered" evidence="1">
    <location>
        <begin position="30"/>
        <end position="53"/>
    </location>
</feature>
<evidence type="ECO:0008006" key="4">
    <source>
        <dbReference type="Google" id="ProtNLM"/>
    </source>
</evidence>
<accession>A0ABT1L549</accession>
<comment type="caution">
    <text evidence="2">The sequence shown here is derived from an EMBL/GenBank/DDBJ whole genome shotgun (WGS) entry which is preliminary data.</text>
</comment>
<feature type="compositionally biased region" description="Pro residues" evidence="1">
    <location>
        <begin position="42"/>
        <end position="53"/>
    </location>
</feature>
<name>A0ABT1L549_9GAMM</name>
<reference evidence="2 3" key="1">
    <citation type="journal article" date="2022" name="Nat. Microbiol.">
        <title>The microbiome of a bacterivorous marine choanoflagellate contains a resource-demanding obligate bacterial associate.</title>
        <authorList>
            <person name="Needham D.M."/>
            <person name="Poirier C."/>
            <person name="Bachy C."/>
            <person name="George E.E."/>
            <person name="Wilken S."/>
            <person name="Yung C.C.M."/>
            <person name="Limardo A.J."/>
            <person name="Morando M."/>
            <person name="Sudek L."/>
            <person name="Malmstrom R.R."/>
            <person name="Keeling P.J."/>
            <person name="Santoro A.E."/>
            <person name="Worden A.Z."/>
        </authorList>
    </citation>
    <scope>NUCLEOTIDE SEQUENCE [LARGE SCALE GENOMIC DNA]</scope>
    <source>
        <strain evidence="2 3">Comchoano-2</strain>
    </source>
</reference>
<keyword evidence="3" id="KW-1185">Reference proteome</keyword>
<evidence type="ECO:0000313" key="3">
    <source>
        <dbReference type="Proteomes" id="UP001320768"/>
    </source>
</evidence>
<gene>
    <name evidence="2" type="ORF">MKS91_01630</name>
</gene>
<protein>
    <recommendedName>
        <fullName evidence="4">DUF4426 domain-containing protein</fullName>
    </recommendedName>
</protein>
<evidence type="ECO:0000256" key="1">
    <source>
        <dbReference type="SAM" id="MobiDB-lite"/>
    </source>
</evidence>
<dbReference type="RefSeq" id="WP_258569099.1">
    <property type="nucleotide sequence ID" value="NZ_JAKUDN010000001.1"/>
</dbReference>
<proteinExistence type="predicted"/>
<sequence>MKRHKLLIWLFITPLWALNPMQEWSKPFPSQHLVTRQSPATPNTPEPPEPPEPTVAVTYNYEDIIVFGLTATVAAFHVNPETFLEDHERLNKYFEPQALQQINQKLFPGSGQGLLDHCILSQTSCDAITHDVVQILQEAPHYIELKLPIKLNNQQKTNVIIAIQRQPDQPLRITDFTLEEEQ</sequence>
<organism evidence="2 3">
    <name type="scientific">Candidatus Synchoanobacter obligatus</name>
    <dbReference type="NCBI Taxonomy" id="2919597"/>
    <lineage>
        <taxon>Bacteria</taxon>
        <taxon>Pseudomonadati</taxon>
        <taxon>Pseudomonadota</taxon>
        <taxon>Gammaproteobacteria</taxon>
        <taxon>Candidatus Comchoanobacterales</taxon>
        <taxon>Candidatus Comchoanobacteraceae</taxon>
        <taxon>Candidatus Synchoanobacter</taxon>
    </lineage>
</organism>
<dbReference type="EMBL" id="JAKUDN010000001">
    <property type="protein sequence ID" value="MCP8351993.1"/>
    <property type="molecule type" value="Genomic_DNA"/>
</dbReference>
<dbReference type="Proteomes" id="UP001320768">
    <property type="component" value="Unassembled WGS sequence"/>
</dbReference>
<evidence type="ECO:0000313" key="2">
    <source>
        <dbReference type="EMBL" id="MCP8351993.1"/>
    </source>
</evidence>